<accession>A0A0C2IUR5</accession>
<gene>
    <name evidence="1" type="ORF">SPBR_07842</name>
</gene>
<dbReference type="Proteomes" id="UP000031575">
    <property type="component" value="Unassembled WGS sequence"/>
</dbReference>
<evidence type="ECO:0000313" key="2">
    <source>
        <dbReference type="Proteomes" id="UP000031575"/>
    </source>
</evidence>
<dbReference type="AlphaFoldDB" id="A0A0C2IUR5"/>
<comment type="caution">
    <text evidence="1">The sequence shown here is derived from an EMBL/GenBank/DDBJ whole genome shotgun (WGS) entry which is preliminary data.</text>
</comment>
<dbReference type="HOGENOM" id="CLU_082158_0_0_1"/>
<dbReference type="OrthoDB" id="2730545at2759"/>
<proteinExistence type="predicted"/>
<sequence length="229" mass="26471">MTMDRYAACHVLYQKGIPATCWFEDAVAHHGVPTARFDLFLLVEDMDTAAQVLLHDGWASAATRPNDKYAFYGDENCKPYRRMERPGLPGKHTFLLNAADWAFPVERLGKVDEMEGARLEVNGPPFFPSLPHLVDALIDSILDSKESNKTVDRLIVMLAYLYGYVKEMKKPSFAEQLAYDHRQFHYDTEAITEYSLRFFAHERKVRQQIRDGTLVPYHDPWHNDRECLS</sequence>
<organism evidence="1 2">
    <name type="scientific">Sporothrix brasiliensis 5110</name>
    <dbReference type="NCBI Taxonomy" id="1398154"/>
    <lineage>
        <taxon>Eukaryota</taxon>
        <taxon>Fungi</taxon>
        <taxon>Dikarya</taxon>
        <taxon>Ascomycota</taxon>
        <taxon>Pezizomycotina</taxon>
        <taxon>Sordariomycetes</taxon>
        <taxon>Sordariomycetidae</taxon>
        <taxon>Ophiostomatales</taxon>
        <taxon>Ophiostomataceae</taxon>
        <taxon>Sporothrix</taxon>
    </lineage>
</organism>
<dbReference type="RefSeq" id="XP_040616737.1">
    <property type="nucleotide sequence ID" value="XM_040766096.1"/>
</dbReference>
<evidence type="ECO:0000313" key="1">
    <source>
        <dbReference type="EMBL" id="KIH88727.1"/>
    </source>
</evidence>
<dbReference type="VEuPathDB" id="FungiDB:SPBR_07842"/>
<keyword evidence="2" id="KW-1185">Reference proteome</keyword>
<dbReference type="GeneID" id="63681017"/>
<reference evidence="1 2" key="1">
    <citation type="journal article" date="2014" name="BMC Genomics">
        <title>Comparative genomics of the major fungal agents of human and animal Sporotrichosis: Sporothrix schenckii and Sporothrix brasiliensis.</title>
        <authorList>
            <person name="Teixeira M.M."/>
            <person name="de Almeida L.G."/>
            <person name="Kubitschek-Barreira P."/>
            <person name="Alves F.L."/>
            <person name="Kioshima E.S."/>
            <person name="Abadio A.K."/>
            <person name="Fernandes L."/>
            <person name="Derengowski L.S."/>
            <person name="Ferreira K.S."/>
            <person name="Souza R.C."/>
            <person name="Ruiz J.C."/>
            <person name="de Andrade N.C."/>
            <person name="Paes H.C."/>
            <person name="Nicola A.M."/>
            <person name="Albuquerque P."/>
            <person name="Gerber A.L."/>
            <person name="Martins V.P."/>
            <person name="Peconick L.D."/>
            <person name="Neto A.V."/>
            <person name="Chaucanez C.B."/>
            <person name="Silva P.A."/>
            <person name="Cunha O.L."/>
            <person name="de Oliveira F.F."/>
            <person name="dos Santos T.C."/>
            <person name="Barros A.L."/>
            <person name="Soares M.A."/>
            <person name="de Oliveira L.M."/>
            <person name="Marini M.M."/>
            <person name="Villalobos-Duno H."/>
            <person name="Cunha M.M."/>
            <person name="de Hoog S."/>
            <person name="da Silveira J.F."/>
            <person name="Henrissat B."/>
            <person name="Nino-Vega G.A."/>
            <person name="Cisalpino P.S."/>
            <person name="Mora-Montes H.M."/>
            <person name="Almeida S.R."/>
            <person name="Stajich J.E."/>
            <person name="Lopes-Bezerra L.M."/>
            <person name="Vasconcelos A.T."/>
            <person name="Felipe M.S."/>
        </authorList>
    </citation>
    <scope>NUCLEOTIDE SEQUENCE [LARGE SCALE GENOMIC DNA]</scope>
    <source>
        <strain evidence="1 2">5110</strain>
    </source>
</reference>
<name>A0A0C2IUR5_9PEZI</name>
<protein>
    <submittedName>
        <fullName evidence="1">Uncharacterized protein</fullName>
    </submittedName>
</protein>
<dbReference type="EMBL" id="AWTV01000009">
    <property type="protein sequence ID" value="KIH88727.1"/>
    <property type="molecule type" value="Genomic_DNA"/>
</dbReference>